<evidence type="ECO:0000256" key="5">
    <source>
        <dbReference type="ARBA" id="ARBA00022989"/>
    </source>
</evidence>
<dbReference type="EMBL" id="LOED01000006">
    <property type="protein sequence ID" value="KXG77926.1"/>
    <property type="molecule type" value="Genomic_DNA"/>
</dbReference>
<comment type="subcellular location">
    <subcellularLocation>
        <location evidence="1">Cell membrane</location>
        <topology evidence="1">Multi-pass membrane protein</topology>
    </subcellularLocation>
</comment>
<keyword evidence="3" id="KW-1003">Cell membrane</keyword>
<evidence type="ECO:0000313" key="9">
    <source>
        <dbReference type="Proteomes" id="UP000070427"/>
    </source>
</evidence>
<dbReference type="PATRIC" id="fig|520764.3.peg.760"/>
<keyword evidence="4 7" id="KW-0812">Transmembrane</keyword>
<dbReference type="InterPro" id="IPR003370">
    <property type="entry name" value="Chromate_transpt"/>
</dbReference>
<dbReference type="GO" id="GO:0005886">
    <property type="term" value="C:plasma membrane"/>
    <property type="evidence" value="ECO:0007669"/>
    <property type="project" value="UniProtKB-SubCell"/>
</dbReference>
<evidence type="ECO:0000256" key="7">
    <source>
        <dbReference type="SAM" id="Phobius"/>
    </source>
</evidence>
<feature type="transmembrane region" description="Helical" evidence="7">
    <location>
        <begin position="74"/>
        <end position="98"/>
    </location>
</feature>
<dbReference type="PANTHER" id="PTHR43663">
    <property type="entry name" value="CHROMATE TRANSPORT PROTEIN-RELATED"/>
    <property type="match status" value="1"/>
</dbReference>
<evidence type="ECO:0000256" key="6">
    <source>
        <dbReference type="ARBA" id="ARBA00023136"/>
    </source>
</evidence>
<accession>A0A140LBK1</accession>
<dbReference type="Proteomes" id="UP000070427">
    <property type="component" value="Unassembled WGS sequence"/>
</dbReference>
<dbReference type="RefSeq" id="WP_066352222.1">
    <property type="nucleotide sequence ID" value="NZ_LOED01000006.1"/>
</dbReference>
<comment type="similarity">
    <text evidence="2">Belongs to the chromate ion transporter (CHR) (TC 2.A.51) family.</text>
</comment>
<keyword evidence="5 7" id="KW-1133">Transmembrane helix</keyword>
<dbReference type="STRING" id="520764.AN618_07340"/>
<evidence type="ECO:0000256" key="3">
    <source>
        <dbReference type="ARBA" id="ARBA00022475"/>
    </source>
</evidence>
<evidence type="ECO:0000256" key="1">
    <source>
        <dbReference type="ARBA" id="ARBA00004651"/>
    </source>
</evidence>
<protein>
    <submittedName>
        <fullName evidence="8">Putative chromate transport protein</fullName>
    </submittedName>
</protein>
<gene>
    <name evidence="8" type="primary">srpC_2</name>
    <name evidence="8" type="ORF">AN618_07340</name>
</gene>
<proteinExistence type="inferred from homology"/>
<keyword evidence="9" id="KW-1185">Reference proteome</keyword>
<reference evidence="8 9" key="1">
    <citation type="submission" date="2015-12" db="EMBL/GenBank/DDBJ databases">
        <title>Draft genome sequnece of Fervidicola ferrireducens strain Y170.</title>
        <authorList>
            <person name="Patel B.K."/>
        </authorList>
    </citation>
    <scope>NUCLEOTIDE SEQUENCE [LARGE SCALE GENOMIC DNA]</scope>
    <source>
        <strain evidence="8 9">Y170</strain>
    </source>
</reference>
<dbReference type="FunCoup" id="A0A140LBK1">
    <property type="interactions" value="6"/>
</dbReference>
<feature type="transmembrane region" description="Helical" evidence="7">
    <location>
        <begin position="110"/>
        <end position="129"/>
    </location>
</feature>
<dbReference type="AlphaFoldDB" id="A0A140LBK1"/>
<dbReference type="Pfam" id="PF02417">
    <property type="entry name" value="Chromate_transp"/>
    <property type="match status" value="1"/>
</dbReference>
<feature type="transmembrane region" description="Helical" evidence="7">
    <location>
        <begin position="6"/>
        <end position="27"/>
    </location>
</feature>
<dbReference type="InterPro" id="IPR052518">
    <property type="entry name" value="CHR_Transporter"/>
</dbReference>
<sequence length="172" mass="18900">MILIKLFWAFFKIGLFSFGGGYAMIPFIQREIIDINGWLTPEQFMDIIAISQMTPGPIAVNAATFVGYKIAGFWGSVSATCGVAAPSAVIIITLAFMIKKYRSLKWVDRFFLRVRPAVIALIVNAAYSLGKNSITGIKDVFIAVLALLGLYMFKINPILLIVLASFLGILLN</sequence>
<keyword evidence="6 7" id="KW-0472">Membrane</keyword>
<organism evidence="8 9">
    <name type="scientific">Fervidicola ferrireducens</name>
    <dbReference type="NCBI Taxonomy" id="520764"/>
    <lineage>
        <taxon>Bacteria</taxon>
        <taxon>Bacillati</taxon>
        <taxon>Bacillota</taxon>
        <taxon>Clostridia</taxon>
        <taxon>Thermosediminibacterales</taxon>
        <taxon>Thermosediminibacteraceae</taxon>
        <taxon>Fervidicola</taxon>
    </lineage>
</organism>
<dbReference type="PANTHER" id="PTHR43663:SF1">
    <property type="entry name" value="CHROMATE TRANSPORTER"/>
    <property type="match status" value="1"/>
</dbReference>
<comment type="caution">
    <text evidence="8">The sequence shown here is derived from an EMBL/GenBank/DDBJ whole genome shotgun (WGS) entry which is preliminary data.</text>
</comment>
<evidence type="ECO:0000256" key="2">
    <source>
        <dbReference type="ARBA" id="ARBA00005262"/>
    </source>
</evidence>
<dbReference type="InParanoid" id="A0A140LBK1"/>
<evidence type="ECO:0000256" key="4">
    <source>
        <dbReference type="ARBA" id="ARBA00022692"/>
    </source>
</evidence>
<dbReference type="OrthoDB" id="9788907at2"/>
<dbReference type="GO" id="GO:0015109">
    <property type="term" value="F:chromate transmembrane transporter activity"/>
    <property type="evidence" value="ECO:0007669"/>
    <property type="project" value="InterPro"/>
</dbReference>
<feature type="transmembrane region" description="Helical" evidence="7">
    <location>
        <begin position="141"/>
        <end position="171"/>
    </location>
</feature>
<evidence type="ECO:0000313" key="8">
    <source>
        <dbReference type="EMBL" id="KXG77926.1"/>
    </source>
</evidence>
<name>A0A140LBK1_9FIRM</name>